<sequence>MLSSWILAAAAATSVAPGPAPSWTTVREWQLVVEHTVSARYRSEMRGAGAVLRSSDAERLRCSFRLTLRSDGGGHEDGAEWSGQGQGSGAGYRRSSEVALGGGQRQESTDRREASGRFRTEGRLQIDLTQGTYSFEVQGEEGMSGTRRVHKAGHSSTFQEKRGCDAGIPDQRLPTRGTVLEGTHTTEEPPTAAPNPGLNAQATRVVTTRWSLHPVGRVRTRLVIEPGPGYETWLPEGSDGPQGVGAVHTVRLRLTDANGTAPRQAASRVRVRLTQVSRERGTSLNWPRHGNTSPDLFFRSQGQEGLVELRDGGQELILEGGRTEWTVPVYANDFGAYGELIAQAELVGGGVAQGERAGSPGHSFLSLPKDDNHNRIADAWEASVRPASADPETDDDDTSQGLERPGDGLSLYEEYRGLRTADHAHRRLDPRVPDLFIVDARRLVLPGDWRAITGIELHHLEWTHLPAGDRLPLDPTTSRKMRRVDHHAGFADGDAAHAVWLNANHGMDDSIIFQGPLRARMSAQDAAESASVYRLGTTIQVGHYDPALAEVEGGDAWAPVNIFASYINFDRLHRIAFHGLQSILQKVADGITAPSEDIGASPAEARSLAQRLWQGDAQIRASMPTYLARIAMHELMHAIGSDHHEPDIHGGSVACLMRYPTDAQEARNLLDGAPAPEVCFAPTCRPRMRLLP</sequence>
<name>A0A931IYG0_9BURK</name>
<reference evidence="2" key="1">
    <citation type="submission" date="2020-12" db="EMBL/GenBank/DDBJ databases">
        <title>The genome sequence of Inhella sp. 4Y17.</title>
        <authorList>
            <person name="Liu Y."/>
        </authorList>
    </citation>
    <scope>NUCLEOTIDE SEQUENCE</scope>
    <source>
        <strain evidence="2">4Y10</strain>
    </source>
</reference>
<comment type="caution">
    <text evidence="2">The sequence shown here is derived from an EMBL/GenBank/DDBJ whole genome shotgun (WGS) entry which is preliminary data.</text>
</comment>
<evidence type="ECO:0000256" key="1">
    <source>
        <dbReference type="SAM" id="MobiDB-lite"/>
    </source>
</evidence>
<gene>
    <name evidence="2" type="ORF">I7X43_04650</name>
</gene>
<protein>
    <submittedName>
        <fullName evidence="2">Uncharacterized protein</fullName>
    </submittedName>
</protein>
<evidence type="ECO:0000313" key="3">
    <source>
        <dbReference type="Proteomes" id="UP000620139"/>
    </source>
</evidence>
<feature type="region of interest" description="Disordered" evidence="1">
    <location>
        <begin position="68"/>
        <end position="117"/>
    </location>
</feature>
<feature type="region of interest" description="Disordered" evidence="1">
    <location>
        <begin position="153"/>
        <end position="174"/>
    </location>
</feature>
<evidence type="ECO:0000313" key="2">
    <source>
        <dbReference type="EMBL" id="MBH9552136.1"/>
    </source>
</evidence>
<accession>A0A931IYG0</accession>
<dbReference type="Proteomes" id="UP000620139">
    <property type="component" value="Unassembled WGS sequence"/>
</dbReference>
<organism evidence="2 3">
    <name type="scientific">Inhella gelatinilytica</name>
    <dbReference type="NCBI Taxonomy" id="2795030"/>
    <lineage>
        <taxon>Bacteria</taxon>
        <taxon>Pseudomonadati</taxon>
        <taxon>Pseudomonadota</taxon>
        <taxon>Betaproteobacteria</taxon>
        <taxon>Burkholderiales</taxon>
        <taxon>Sphaerotilaceae</taxon>
        <taxon>Inhella</taxon>
    </lineage>
</organism>
<dbReference type="EMBL" id="JAEDAL010000001">
    <property type="protein sequence ID" value="MBH9552136.1"/>
    <property type="molecule type" value="Genomic_DNA"/>
</dbReference>
<proteinExistence type="predicted"/>
<dbReference type="RefSeq" id="WP_198099709.1">
    <property type="nucleotide sequence ID" value="NZ_JAEDAL010000001.1"/>
</dbReference>
<keyword evidence="3" id="KW-1185">Reference proteome</keyword>
<feature type="region of interest" description="Disordered" evidence="1">
    <location>
        <begin position="382"/>
        <end position="408"/>
    </location>
</feature>
<dbReference type="SUPFAM" id="SSF55486">
    <property type="entry name" value="Metalloproteases ('zincins'), catalytic domain"/>
    <property type="match status" value="1"/>
</dbReference>
<feature type="compositionally biased region" description="Basic and acidic residues" evidence="1">
    <location>
        <begin position="107"/>
        <end position="117"/>
    </location>
</feature>
<dbReference type="AlphaFoldDB" id="A0A931IYG0"/>